<gene>
    <name evidence="2" type="ORF">SAMN02745149_01747</name>
</gene>
<dbReference type="EMBL" id="FUWG01000013">
    <property type="protein sequence ID" value="SJZ59046.1"/>
    <property type="molecule type" value="Genomic_DNA"/>
</dbReference>
<sequence>MGKKRYSAALIGTGRIGFSLGFDRKREQPASHTMALKANCRIRIESGCDSDATRLEYWHKFNKKSAAYSSYAHLFTSSKPEIIVIAVNEEFHLQVCLAAIHALPKIIILEKPVALTVQDALKLQEEAEHYGVPVLVNHERRFADDYRIAKEYMSSIGTILSINARLDSGLYVYNPEAESSGAYSLLHDGTHLADCVQYLLEDSPSEKEILFNQKITDIVYDEEKPSVVRNVSVHFESTKCTDITLAFSGKSRYFGFETDIIGSEGRIRIGNGIFELYKREESKLYTGFYSLAKDKTIRRPSKTRYFSNMVQNAVDFLDGKAPLRSTLQTGISTLKILESIKESIRKKTE</sequence>
<dbReference type="RefSeq" id="WP_078933646.1">
    <property type="nucleotide sequence ID" value="NZ_FUWG01000013.1"/>
</dbReference>
<dbReference type="STRING" id="261392.SAMN02745149_01747"/>
<dbReference type="InterPro" id="IPR036291">
    <property type="entry name" value="NAD(P)-bd_dom_sf"/>
</dbReference>
<dbReference type="SUPFAM" id="SSF55347">
    <property type="entry name" value="Glyceraldehyde-3-phosphate dehydrogenase-like, C-terminal domain"/>
    <property type="match status" value="1"/>
</dbReference>
<dbReference type="PANTHER" id="PTHR43249:SF1">
    <property type="entry name" value="D-GLUCOSIDE 3-DEHYDROGENASE"/>
    <property type="match status" value="1"/>
</dbReference>
<dbReference type="OrthoDB" id="9815825at2"/>
<accession>A0A1T4LWN8</accession>
<dbReference type="Proteomes" id="UP000190423">
    <property type="component" value="Unassembled WGS sequence"/>
</dbReference>
<proteinExistence type="predicted"/>
<evidence type="ECO:0000313" key="2">
    <source>
        <dbReference type="EMBL" id="SJZ59046.1"/>
    </source>
</evidence>
<dbReference type="PANTHER" id="PTHR43249">
    <property type="entry name" value="UDP-N-ACETYL-2-AMINO-2-DEOXY-D-GLUCURONATE OXIDASE"/>
    <property type="match status" value="1"/>
</dbReference>
<organism evidence="2 3">
    <name type="scientific">Treponema porcinum</name>
    <dbReference type="NCBI Taxonomy" id="261392"/>
    <lineage>
        <taxon>Bacteria</taxon>
        <taxon>Pseudomonadati</taxon>
        <taxon>Spirochaetota</taxon>
        <taxon>Spirochaetia</taxon>
        <taxon>Spirochaetales</taxon>
        <taxon>Treponemataceae</taxon>
        <taxon>Treponema</taxon>
    </lineage>
</organism>
<dbReference type="GeneID" id="78317028"/>
<reference evidence="2 3" key="1">
    <citation type="submission" date="2017-02" db="EMBL/GenBank/DDBJ databases">
        <authorList>
            <person name="Peterson S.W."/>
        </authorList>
    </citation>
    <scope>NUCLEOTIDE SEQUENCE [LARGE SCALE GENOMIC DNA]</scope>
    <source>
        <strain evidence="2 3">ATCC BAA-908</strain>
    </source>
</reference>
<dbReference type="InterPro" id="IPR052515">
    <property type="entry name" value="Gfo/Idh/MocA_Oxidoreductase"/>
</dbReference>
<dbReference type="Gene3D" id="3.30.360.10">
    <property type="entry name" value="Dihydrodipicolinate Reductase, domain 2"/>
    <property type="match status" value="1"/>
</dbReference>
<name>A0A1T4LWN8_TREPO</name>
<evidence type="ECO:0000259" key="1">
    <source>
        <dbReference type="Pfam" id="PF01408"/>
    </source>
</evidence>
<dbReference type="SUPFAM" id="SSF51735">
    <property type="entry name" value="NAD(P)-binding Rossmann-fold domains"/>
    <property type="match status" value="1"/>
</dbReference>
<dbReference type="GO" id="GO:0000166">
    <property type="term" value="F:nucleotide binding"/>
    <property type="evidence" value="ECO:0007669"/>
    <property type="project" value="InterPro"/>
</dbReference>
<feature type="domain" description="Gfo/Idh/MocA-like oxidoreductase N-terminal" evidence="1">
    <location>
        <begin position="9"/>
        <end position="138"/>
    </location>
</feature>
<dbReference type="InterPro" id="IPR000683">
    <property type="entry name" value="Gfo/Idh/MocA-like_OxRdtase_N"/>
</dbReference>
<protein>
    <submittedName>
        <fullName evidence="2">Predicted dehydrogenase</fullName>
    </submittedName>
</protein>
<dbReference type="Gene3D" id="3.40.50.720">
    <property type="entry name" value="NAD(P)-binding Rossmann-like Domain"/>
    <property type="match status" value="1"/>
</dbReference>
<dbReference type="Pfam" id="PF01408">
    <property type="entry name" value="GFO_IDH_MocA"/>
    <property type="match status" value="1"/>
</dbReference>
<dbReference type="AlphaFoldDB" id="A0A1T4LWN8"/>
<evidence type="ECO:0000313" key="3">
    <source>
        <dbReference type="Proteomes" id="UP000190423"/>
    </source>
</evidence>
<keyword evidence="3" id="KW-1185">Reference proteome</keyword>